<comment type="caution">
    <text evidence="3">The sequence shown here is derived from an EMBL/GenBank/DDBJ whole genome shotgun (WGS) entry which is preliminary data.</text>
</comment>
<dbReference type="Proteomes" id="UP001165080">
    <property type="component" value="Unassembled WGS sequence"/>
</dbReference>
<evidence type="ECO:0008006" key="5">
    <source>
        <dbReference type="Google" id="ProtNLM"/>
    </source>
</evidence>
<feature type="region of interest" description="Disordered" evidence="1">
    <location>
        <begin position="89"/>
        <end position="113"/>
    </location>
</feature>
<gene>
    <name evidence="3" type="primary">PLEST002180</name>
    <name evidence="3" type="ORF">PLESTB_000742500</name>
</gene>
<dbReference type="PANTHER" id="PTHR37185">
    <property type="entry name" value="MEMBRANE PROTEIN"/>
    <property type="match status" value="1"/>
</dbReference>
<dbReference type="InterPro" id="IPR018710">
    <property type="entry name" value="DUF2232"/>
</dbReference>
<protein>
    <recommendedName>
        <fullName evidence="5">DUF2232 domain-containing protein</fullName>
    </recommendedName>
</protein>
<feature type="compositionally biased region" description="Low complexity" evidence="1">
    <location>
        <begin position="89"/>
        <end position="112"/>
    </location>
</feature>
<name>A0A9W6F2I9_9CHLO</name>
<dbReference type="OrthoDB" id="2019412at2759"/>
<dbReference type="PANTHER" id="PTHR37185:SF3">
    <property type="entry name" value="MEMBRANE PROTEIN"/>
    <property type="match status" value="1"/>
</dbReference>
<proteinExistence type="predicted"/>
<organism evidence="3 4">
    <name type="scientific">Pleodorina starrii</name>
    <dbReference type="NCBI Taxonomy" id="330485"/>
    <lineage>
        <taxon>Eukaryota</taxon>
        <taxon>Viridiplantae</taxon>
        <taxon>Chlorophyta</taxon>
        <taxon>core chlorophytes</taxon>
        <taxon>Chlorophyceae</taxon>
        <taxon>CS clade</taxon>
        <taxon>Chlamydomonadales</taxon>
        <taxon>Volvocaceae</taxon>
        <taxon>Pleodorina</taxon>
    </lineage>
</organism>
<dbReference type="EMBL" id="BRXU01000007">
    <property type="protein sequence ID" value="GLC53415.1"/>
    <property type="molecule type" value="Genomic_DNA"/>
</dbReference>
<accession>A0A9W6F2I9</accession>
<keyword evidence="4" id="KW-1185">Reference proteome</keyword>
<keyword evidence="2" id="KW-0812">Transmembrane</keyword>
<evidence type="ECO:0000256" key="1">
    <source>
        <dbReference type="SAM" id="MobiDB-lite"/>
    </source>
</evidence>
<dbReference type="AlphaFoldDB" id="A0A9W6F2I9"/>
<sequence>MQSGVCPFAPCPSCPSRQAGTGCRLSLVRTTGPAPPLHASTATCCRGAGDLAGRPRSSGTAGVELRTRGGRWRRRWHRLSLVPTAMAQAGSADGDAGPSSSYSPSSGQQSSYTLEDTRTLVETAMLAAVSGLAYLLSTILKLENSLGYFLPLPVVLAALRSGPGAGWRTMTATCFLLVVLLGPLRAMSYLFLHGLLAATLGSLWSAQAGFWPGVVAGALVRMVGQLSYLVMSSVTMNENMFALLLSNVYNMLDQTSAALGLTGAPSVTAVNCTIFSLLLINGLTYCFLVHVVYRVMLGAMGYQLGPLPGIVSKYLNAGAVQR</sequence>
<keyword evidence="2" id="KW-1133">Transmembrane helix</keyword>
<reference evidence="3 4" key="1">
    <citation type="journal article" date="2023" name="Commun. Biol.">
        <title>Reorganization of the ancestral sex-determining regions during the evolution of trioecy in Pleodorina starrii.</title>
        <authorList>
            <person name="Takahashi K."/>
            <person name="Suzuki S."/>
            <person name="Kawai-Toyooka H."/>
            <person name="Yamamoto K."/>
            <person name="Hamaji T."/>
            <person name="Ootsuki R."/>
            <person name="Yamaguchi H."/>
            <person name="Kawachi M."/>
            <person name="Higashiyama T."/>
            <person name="Nozaki H."/>
        </authorList>
    </citation>
    <scope>NUCLEOTIDE SEQUENCE [LARGE SCALE GENOMIC DNA]</scope>
    <source>
        <strain evidence="3 4">NIES-4479</strain>
    </source>
</reference>
<evidence type="ECO:0000256" key="2">
    <source>
        <dbReference type="SAM" id="Phobius"/>
    </source>
</evidence>
<evidence type="ECO:0000313" key="4">
    <source>
        <dbReference type="Proteomes" id="UP001165080"/>
    </source>
</evidence>
<feature type="transmembrane region" description="Helical" evidence="2">
    <location>
        <begin position="273"/>
        <end position="293"/>
    </location>
</feature>
<dbReference type="Pfam" id="PF09991">
    <property type="entry name" value="DUF2232"/>
    <property type="match status" value="1"/>
</dbReference>
<keyword evidence="2" id="KW-0472">Membrane</keyword>
<evidence type="ECO:0000313" key="3">
    <source>
        <dbReference type="EMBL" id="GLC53415.1"/>
    </source>
</evidence>